<name>A0ABS8Y624_DATST</name>
<protein>
    <submittedName>
        <fullName evidence="2">Uncharacterized protein</fullName>
    </submittedName>
</protein>
<feature type="non-terminal residue" evidence="2">
    <location>
        <position position="59"/>
    </location>
</feature>
<keyword evidence="3" id="KW-1185">Reference proteome</keyword>
<feature type="compositionally biased region" description="Basic and acidic residues" evidence="1">
    <location>
        <begin position="44"/>
        <end position="59"/>
    </location>
</feature>
<comment type="caution">
    <text evidence="2">The sequence shown here is derived from an EMBL/GenBank/DDBJ whole genome shotgun (WGS) entry which is preliminary data.</text>
</comment>
<dbReference type="Proteomes" id="UP000823775">
    <property type="component" value="Unassembled WGS sequence"/>
</dbReference>
<evidence type="ECO:0000313" key="2">
    <source>
        <dbReference type="EMBL" id="MCE5167098.1"/>
    </source>
</evidence>
<organism evidence="2 3">
    <name type="scientific">Datura stramonium</name>
    <name type="common">Jimsonweed</name>
    <name type="synonym">Common thornapple</name>
    <dbReference type="NCBI Taxonomy" id="4076"/>
    <lineage>
        <taxon>Eukaryota</taxon>
        <taxon>Viridiplantae</taxon>
        <taxon>Streptophyta</taxon>
        <taxon>Embryophyta</taxon>
        <taxon>Tracheophyta</taxon>
        <taxon>Spermatophyta</taxon>
        <taxon>Magnoliopsida</taxon>
        <taxon>eudicotyledons</taxon>
        <taxon>Gunneridae</taxon>
        <taxon>Pentapetalae</taxon>
        <taxon>asterids</taxon>
        <taxon>lamiids</taxon>
        <taxon>Solanales</taxon>
        <taxon>Solanaceae</taxon>
        <taxon>Solanoideae</taxon>
        <taxon>Datureae</taxon>
        <taxon>Datura</taxon>
    </lineage>
</organism>
<evidence type="ECO:0000256" key="1">
    <source>
        <dbReference type="SAM" id="MobiDB-lite"/>
    </source>
</evidence>
<evidence type="ECO:0000313" key="3">
    <source>
        <dbReference type="Proteomes" id="UP000823775"/>
    </source>
</evidence>
<reference evidence="2 3" key="1">
    <citation type="journal article" date="2021" name="BMC Genomics">
        <title>Datura genome reveals duplications of psychoactive alkaloid biosynthetic genes and high mutation rate following tissue culture.</title>
        <authorList>
            <person name="Rajewski A."/>
            <person name="Carter-House D."/>
            <person name="Stajich J."/>
            <person name="Litt A."/>
        </authorList>
    </citation>
    <scope>NUCLEOTIDE SEQUENCE [LARGE SCALE GENOMIC DNA]</scope>
    <source>
        <strain evidence="2">AR-01</strain>
    </source>
</reference>
<sequence>MVRRMHFGGFSDGGEDVMRLKEKGKEEEMGMLRFRRNSGGQRGRGCDGDGCSPERKNGG</sequence>
<feature type="region of interest" description="Disordered" evidence="1">
    <location>
        <begin position="25"/>
        <end position="59"/>
    </location>
</feature>
<gene>
    <name evidence="2" type="ORF">HAX54_037147</name>
</gene>
<proteinExistence type="predicted"/>
<accession>A0ABS8Y624</accession>
<dbReference type="EMBL" id="JACEIK010049500">
    <property type="protein sequence ID" value="MCE5167098.1"/>
    <property type="molecule type" value="Genomic_DNA"/>
</dbReference>